<evidence type="ECO:0000259" key="11">
    <source>
        <dbReference type="Pfam" id="PF24762"/>
    </source>
</evidence>
<feature type="region of interest" description="Disordered" evidence="8">
    <location>
        <begin position="1459"/>
        <end position="1514"/>
    </location>
</feature>
<comment type="caution">
    <text evidence="12">The sequence shown here is derived from an EMBL/GenBank/DDBJ whole genome shotgun (WGS) entry which is preliminary data.</text>
</comment>
<feature type="domain" description="IFT140 first beta-propeller" evidence="9">
    <location>
        <begin position="45"/>
        <end position="468"/>
    </location>
</feature>
<dbReference type="InterPro" id="IPR011990">
    <property type="entry name" value="TPR-like_helical_dom_sf"/>
</dbReference>
<evidence type="ECO:0000256" key="3">
    <source>
        <dbReference type="ARBA" id="ARBA00022737"/>
    </source>
</evidence>
<evidence type="ECO:0000256" key="1">
    <source>
        <dbReference type="ARBA" id="ARBA00004138"/>
    </source>
</evidence>
<name>A0A8K0JVX5_LADFU</name>
<evidence type="ECO:0000256" key="7">
    <source>
        <dbReference type="SAM" id="Coils"/>
    </source>
</evidence>
<accession>A0A8K0JVX5</accession>
<dbReference type="SUPFAM" id="SSF50978">
    <property type="entry name" value="WD40 repeat-like"/>
    <property type="match status" value="1"/>
</dbReference>
<keyword evidence="13" id="KW-1185">Reference proteome</keyword>
<reference evidence="12" key="2">
    <citation type="submission" date="2017-10" db="EMBL/GenBank/DDBJ databases">
        <title>Ladona fulva Genome sequencing and assembly.</title>
        <authorList>
            <person name="Murali S."/>
            <person name="Richards S."/>
            <person name="Bandaranaike D."/>
            <person name="Bellair M."/>
            <person name="Blankenburg K."/>
            <person name="Chao H."/>
            <person name="Dinh H."/>
            <person name="Doddapaneni H."/>
            <person name="Dugan-Rocha S."/>
            <person name="Elkadiri S."/>
            <person name="Gnanaolivu R."/>
            <person name="Hernandez B."/>
            <person name="Skinner E."/>
            <person name="Javaid M."/>
            <person name="Lee S."/>
            <person name="Li M."/>
            <person name="Ming W."/>
            <person name="Munidasa M."/>
            <person name="Muniz J."/>
            <person name="Nguyen L."/>
            <person name="Hughes D."/>
            <person name="Osuji N."/>
            <person name="Pu L.-L."/>
            <person name="Puazo M."/>
            <person name="Qu C."/>
            <person name="Quiroz J."/>
            <person name="Raj R."/>
            <person name="Weissenberger G."/>
            <person name="Xin Y."/>
            <person name="Zou X."/>
            <person name="Han Y."/>
            <person name="Worley K."/>
            <person name="Muzny D."/>
            <person name="Gibbs R."/>
        </authorList>
    </citation>
    <scope>NUCLEOTIDE SEQUENCE</scope>
    <source>
        <strain evidence="12">Sampled in the wild</strain>
    </source>
</reference>
<evidence type="ECO:0000256" key="6">
    <source>
        <dbReference type="ARBA" id="ARBA00023273"/>
    </source>
</evidence>
<keyword evidence="3" id="KW-0677">Repeat</keyword>
<gene>
    <name evidence="12" type="ORF">J437_LFUL001251</name>
</gene>
<dbReference type="GO" id="GO:0005930">
    <property type="term" value="C:axoneme"/>
    <property type="evidence" value="ECO:0007669"/>
    <property type="project" value="TreeGrafter"/>
</dbReference>
<dbReference type="PANTHER" id="PTHR15722">
    <property type="entry name" value="IFT140/172-RELATED"/>
    <property type="match status" value="1"/>
</dbReference>
<evidence type="ECO:0000259" key="9">
    <source>
        <dbReference type="Pfam" id="PF23383"/>
    </source>
</evidence>
<proteinExistence type="predicted"/>
<dbReference type="Pfam" id="PF24760">
    <property type="entry name" value="TPR_IF140_C"/>
    <property type="match status" value="1"/>
</dbReference>
<dbReference type="Pfam" id="PF24762">
    <property type="entry name" value="TPR_IF140-IFT172"/>
    <property type="match status" value="1"/>
</dbReference>
<dbReference type="InterPro" id="IPR056156">
    <property type="entry name" value="TPR_IF140_C"/>
</dbReference>
<evidence type="ECO:0000313" key="13">
    <source>
        <dbReference type="Proteomes" id="UP000792457"/>
    </source>
</evidence>
<dbReference type="InterPro" id="IPR056168">
    <property type="entry name" value="TPR_IF140/IFT172/WDR19"/>
</dbReference>
<organism evidence="12 13">
    <name type="scientific">Ladona fulva</name>
    <name type="common">Scarce chaser dragonfly</name>
    <name type="synonym">Libellula fulva</name>
    <dbReference type="NCBI Taxonomy" id="123851"/>
    <lineage>
        <taxon>Eukaryota</taxon>
        <taxon>Metazoa</taxon>
        <taxon>Ecdysozoa</taxon>
        <taxon>Arthropoda</taxon>
        <taxon>Hexapoda</taxon>
        <taxon>Insecta</taxon>
        <taxon>Pterygota</taxon>
        <taxon>Palaeoptera</taxon>
        <taxon>Odonata</taxon>
        <taxon>Epiprocta</taxon>
        <taxon>Anisoptera</taxon>
        <taxon>Libelluloidea</taxon>
        <taxon>Libellulidae</taxon>
        <taxon>Ladona</taxon>
    </lineage>
</organism>
<dbReference type="InterPro" id="IPR056154">
    <property type="entry name" value="Beta-prop_IFT140_1st"/>
</dbReference>
<keyword evidence="5" id="KW-0969">Cilium</keyword>
<dbReference type="EMBL" id="KZ308157">
    <property type="protein sequence ID" value="KAG8223373.1"/>
    <property type="molecule type" value="Genomic_DNA"/>
</dbReference>
<dbReference type="Gene3D" id="1.25.40.10">
    <property type="entry name" value="Tetratricopeptide repeat domain"/>
    <property type="match status" value="1"/>
</dbReference>
<dbReference type="OrthoDB" id="10258787at2759"/>
<keyword evidence="4" id="KW-0802">TPR repeat</keyword>
<dbReference type="PANTHER" id="PTHR15722:SF7">
    <property type="entry name" value="INTRAFLAGELLAR TRANSPORT PROTEIN 140 HOMOLOG"/>
    <property type="match status" value="1"/>
</dbReference>
<reference evidence="12" key="1">
    <citation type="submission" date="2013-04" db="EMBL/GenBank/DDBJ databases">
        <authorList>
            <person name="Qu J."/>
            <person name="Murali S.C."/>
            <person name="Bandaranaike D."/>
            <person name="Bellair M."/>
            <person name="Blankenburg K."/>
            <person name="Chao H."/>
            <person name="Dinh H."/>
            <person name="Doddapaneni H."/>
            <person name="Downs B."/>
            <person name="Dugan-Rocha S."/>
            <person name="Elkadiri S."/>
            <person name="Gnanaolivu R.D."/>
            <person name="Hernandez B."/>
            <person name="Javaid M."/>
            <person name="Jayaseelan J.C."/>
            <person name="Lee S."/>
            <person name="Li M."/>
            <person name="Ming W."/>
            <person name="Munidasa M."/>
            <person name="Muniz J."/>
            <person name="Nguyen L."/>
            <person name="Ongeri F."/>
            <person name="Osuji N."/>
            <person name="Pu L.-L."/>
            <person name="Puazo M."/>
            <person name="Qu C."/>
            <person name="Quiroz J."/>
            <person name="Raj R."/>
            <person name="Weissenberger G."/>
            <person name="Xin Y."/>
            <person name="Zou X."/>
            <person name="Han Y."/>
            <person name="Richards S."/>
            <person name="Worley K."/>
            <person name="Muzny D."/>
            <person name="Gibbs R."/>
        </authorList>
    </citation>
    <scope>NUCLEOTIDE SEQUENCE</scope>
    <source>
        <strain evidence="12">Sampled in the wild</strain>
    </source>
</reference>
<dbReference type="Gene3D" id="2.130.10.10">
    <property type="entry name" value="YVTN repeat-like/Quinoprotein amine dehydrogenase"/>
    <property type="match status" value="1"/>
</dbReference>
<sequence>METATWKSRAKQQPLSKTHNHYTCAPRTQLCVLPGSPLARPTEMALYFDYNAKCPYRESVHVGICLHEKHPLLAVSSFNDDNGGFSFICNEEGESLEGVSFPTHPSAQVTALAWHPTRLQLAIGWENGDLQVWTDGQEEFSSVDSPHRDPVSLLQWSNQGLRLISADTTGSVIGWKADTTGKLQTVFHHELKDPVSRITFRRTSASTASDFSGLARAAVAGDEKALDMFSDWRPKTGGQRNIFLSEHTDNLCFFAGSISGIIYYIKDSGTCDEVLNLDGSIKQILYHESKDYLVVMTDKLSIGQYHVDIDGKLSEVMKVKINGRSSDACLVWAGEGLLAFSAGESVVRFWDLENGDNYSLLMEGIGTHTSTKTNTSLHPSHQNEFFTSLDYFDKKRSLCGSTSLGRVFMWKFMPSSTNSGNMDVGTDREDGGWVRLGAISVEGGAIVRVQWAGGRGVMAVHAMAAVQISPSEFLMQHFEDNWIVPIKLSDIRATGVYIGDNHFAFWENRKVVVYEISENLSERCRVIGSFSCKCEDLVVHNRSLYILETVPSKEDSSKENTEAVKEKVKIRCHTFQGTVTGTLNMLDEEGEPAGINLTPPYLVVFTLLGVVKIWDVSRREAKVHVQPKRLDTVIPDFGEIISAKCNADGTKLSLTVAKADLFPDSKLYVWNISTDSFSSLNFSNGEMEEITSSGTCSQKTAKEKEMTSFQEKAASTLALGMFGRFVLSQYWDRHEPKLLVCEAKLIPSPDNNIRKNFPSKSSANSLFRRAEVVLVTLFTSPEGEILIQNSVPFPDEHVKLLAVEIPHFILLKRPTAVDEGSGLCERKVMRDFEGLEDSDRTTRDAVVNFSYFLSMGNVDEAFKAIKTIKSEAEKLLNGCGRYDLLNKLYQDSNRWELALQVAEDLDRIHLRSTCYNYAKHLEAQGDFSQAIVMYEKSETHRTEVPRMLACHEEILESYMKQTKDPILGSWWGKRLESKQQIKGALAAYEEVDDRASQVRLHCRHMDDIDSAERAAGNDPAALFELAREFEKRGNFAGAIRAFTRAHAYGNAIRVCKENDMKEELWSAALAAGPNDQLDAGRYFENSDPPAPEKAVHLYHRAGLLHMALDLAFRTQQYNALQYIAMDLNANSDPMLLQKCASFFIQNKQYEKAVDLLAVAKKYKEAIDLCMQHDVPLTDDLAEKLTVEKGADKAGGEGNSERSQLLEKMAEIAVSQGNLQLAAKKYTQAGNKIKAMKVLLRLGDPEKIIFFANVSRQREIYVMAANYLQSLDWQNEPNIMRNIITFYTKGRAQHLLGSFYMACAEVEIDEFQNYEKALSALEEAKVCLTRTISKGNVGNVDEIRRKGEEIERRTQLIKNFVDIQRQYKQDAEASVLRCRTLLEEWQVSEEDAVRRGDVYAFVVEHYARQGNEDEVLRLLREMREVLPTGTSLAYYVDASALSKLSPEVASMLKNDRKESRSVSRASAIRGEEDGTTEEEIEVVKEEVEEEEIEEKMQKGGTTSPIFRSNGKIYAM</sequence>
<evidence type="ECO:0000259" key="10">
    <source>
        <dbReference type="Pfam" id="PF24760"/>
    </source>
</evidence>
<comment type="subcellular location">
    <subcellularLocation>
        <location evidence="1">Cell projection</location>
        <location evidence="1">Cilium</location>
    </subcellularLocation>
</comment>
<dbReference type="InterPro" id="IPR001680">
    <property type="entry name" value="WD40_rpt"/>
</dbReference>
<keyword evidence="2" id="KW-0853">WD repeat</keyword>
<keyword evidence="6" id="KW-0966">Cell projection</keyword>
<feature type="domain" description="IF140/IFT172/WDR19 TPR" evidence="11">
    <location>
        <begin position="868"/>
        <end position="1285"/>
    </location>
</feature>
<evidence type="ECO:0000256" key="4">
    <source>
        <dbReference type="ARBA" id="ARBA00022803"/>
    </source>
</evidence>
<dbReference type="GO" id="GO:0030991">
    <property type="term" value="C:intraciliary transport particle A"/>
    <property type="evidence" value="ECO:0007669"/>
    <property type="project" value="TreeGrafter"/>
</dbReference>
<dbReference type="Pfam" id="PF23383">
    <property type="entry name" value="Beta-prop_IFT140_1st"/>
    <property type="match status" value="1"/>
</dbReference>
<feature type="coiled-coil region" evidence="7">
    <location>
        <begin position="1303"/>
        <end position="1330"/>
    </location>
</feature>
<feature type="compositionally biased region" description="Acidic residues" evidence="8">
    <location>
        <begin position="1472"/>
        <end position="1492"/>
    </location>
</feature>
<dbReference type="Proteomes" id="UP000792457">
    <property type="component" value="Unassembled WGS sequence"/>
</dbReference>
<evidence type="ECO:0000256" key="2">
    <source>
        <dbReference type="ARBA" id="ARBA00022574"/>
    </source>
</evidence>
<keyword evidence="7" id="KW-0175">Coiled coil</keyword>
<dbReference type="InterPro" id="IPR036322">
    <property type="entry name" value="WD40_repeat_dom_sf"/>
</dbReference>
<evidence type="ECO:0000256" key="5">
    <source>
        <dbReference type="ARBA" id="ARBA00023069"/>
    </source>
</evidence>
<dbReference type="SMART" id="SM00320">
    <property type="entry name" value="WD40"/>
    <property type="match status" value="3"/>
</dbReference>
<dbReference type="GO" id="GO:0036064">
    <property type="term" value="C:ciliary basal body"/>
    <property type="evidence" value="ECO:0007669"/>
    <property type="project" value="TreeGrafter"/>
</dbReference>
<evidence type="ECO:0000313" key="12">
    <source>
        <dbReference type="EMBL" id="KAG8223373.1"/>
    </source>
</evidence>
<dbReference type="GO" id="GO:0035721">
    <property type="term" value="P:intraciliary retrograde transport"/>
    <property type="evidence" value="ECO:0007669"/>
    <property type="project" value="TreeGrafter"/>
</dbReference>
<protein>
    <submittedName>
        <fullName evidence="12">Uncharacterized protein</fullName>
    </submittedName>
</protein>
<feature type="domain" description="IF140 C-terminal TPR" evidence="10">
    <location>
        <begin position="1294"/>
        <end position="1422"/>
    </location>
</feature>
<evidence type="ECO:0000256" key="8">
    <source>
        <dbReference type="SAM" id="MobiDB-lite"/>
    </source>
</evidence>
<dbReference type="InterPro" id="IPR015943">
    <property type="entry name" value="WD40/YVTN_repeat-like_dom_sf"/>
</dbReference>